<dbReference type="Pfam" id="PF08389">
    <property type="entry name" value="Xpo1"/>
    <property type="match status" value="1"/>
</dbReference>
<dbReference type="GO" id="GO:0042565">
    <property type="term" value="C:RNA nuclear export complex"/>
    <property type="evidence" value="ECO:0007669"/>
    <property type="project" value="TreeGrafter"/>
</dbReference>
<dbReference type="InterPro" id="IPR001494">
    <property type="entry name" value="Importin-beta_N"/>
</dbReference>
<dbReference type="HOGENOM" id="CLU_003712_0_0_1"/>
<sequence length="986" mass="109726">MATSATNGSLGLGGTNGHSNDMDILPKIHKALEVVYSPYSSNPDRKDAQVFLEEVKHTDEAPSHGFNLASDKSQSPVVRHYALSLLEHAIKHKWAYYTPPQAAALRNWVLELSQNITRDDPAYLRNKVAVLWVEVAKRSWVADWMDMDSNLVQLWQVPDSAVHKELVLSILESISDEVFSGDDPAVAVREGVLKVMHSLYSRSSFVDQEFLDLVVPLYNRDHVELFRQLFEWAAVDPDDIDDDKYQVAKKLSEVISYLGTYMDRRFAVLPADPERVDFQGFLQLVLLITRHQSLLVSIPMLITWARLLGHRSLGPSISDIPTFVGPLLEVCSSRLVRYENLPEDTQDPTLIFLLEDTDTVPERHAFLGNYRRFSSNVIEAIVQLKVSDAMSHILTQTQNILEHLYDNQPPFNIATYSKSSQSALRVDAQVTVIEAALKGLGKWKSKSHGDNQQHEQELAALERDLEMWCDNLLGMNLEELQSESLAELQRLAAKMPDHLLDVYDQIEAKVNEMIASGTLDEKRQITYQTFLFTIVHRSTRLDHATKVQKLQGFIDPVKSLWQNEGLTQGLASFPGFCSLLALDKAQDYISRKRMHEMADWGAVELDAEGQALQAEIEERQTGGLPIILPELLNFIKFWQAGISEGSKDDFYARVLEKKSTMEGFASTMDAKVNSEWMKIEQQQGTKTGGDALTEEMKAESILRQLTYTSVMMMADFLDPARINEVAKGYPTLRKFCLMQSSIVEPLLMFCTHVIRMRDTRCCGIMLRVFRSIVPDFAVTEPATATGGDSTTASTNANVGSIPAATASVIREYISSDVVKACITSIHEPYFVELQKELASLIATVVVSYAHLTATPRDVLLSLPNINPTEVDAKIEFMRRKETSTRQQRATVLDLLRDLKGVSISEMGKLSKSIGGLPSSSSSSSTKLPTSAGGAGKRQARSKMAQQFMTAPPPSNNITPGAGGGGAMNDDTNGTDNNLDGLANLFQ</sequence>
<evidence type="ECO:0000256" key="5">
    <source>
        <dbReference type="SAM" id="MobiDB-lite"/>
    </source>
</evidence>
<dbReference type="InterPro" id="IPR011989">
    <property type="entry name" value="ARM-like"/>
</dbReference>
<evidence type="ECO:0000256" key="2">
    <source>
        <dbReference type="ARBA" id="ARBA00022694"/>
    </source>
</evidence>
<gene>
    <name evidence="7" type="ORF">UCREL1_3855</name>
</gene>
<evidence type="ECO:0000313" key="7">
    <source>
        <dbReference type="EMBL" id="EMR69125.1"/>
    </source>
</evidence>
<dbReference type="GO" id="GO:0031267">
    <property type="term" value="F:small GTPase binding"/>
    <property type="evidence" value="ECO:0007669"/>
    <property type="project" value="InterPro"/>
</dbReference>
<dbReference type="Pfam" id="PF03810">
    <property type="entry name" value="IBN_N"/>
    <property type="match status" value="1"/>
</dbReference>
<dbReference type="GO" id="GO:0006405">
    <property type="term" value="P:RNA export from nucleus"/>
    <property type="evidence" value="ECO:0007669"/>
    <property type="project" value="TreeGrafter"/>
</dbReference>
<dbReference type="KEGG" id="ela:UCREL1_3855"/>
<feature type="coiled-coil region" evidence="4">
    <location>
        <begin position="444"/>
        <end position="471"/>
    </location>
</feature>
<dbReference type="GO" id="GO:0008033">
    <property type="term" value="P:tRNA processing"/>
    <property type="evidence" value="ECO:0007669"/>
    <property type="project" value="UniProtKB-KW"/>
</dbReference>
<evidence type="ECO:0000313" key="8">
    <source>
        <dbReference type="Proteomes" id="UP000012174"/>
    </source>
</evidence>
<dbReference type="AlphaFoldDB" id="M7TR64"/>
<dbReference type="Proteomes" id="UP000012174">
    <property type="component" value="Unassembled WGS sequence"/>
</dbReference>
<reference evidence="8" key="1">
    <citation type="journal article" date="2013" name="Genome Announc.">
        <title>Draft genome sequence of the grapevine dieback fungus Eutypa lata UCR-EL1.</title>
        <authorList>
            <person name="Blanco-Ulate B."/>
            <person name="Rolshausen P.E."/>
            <person name="Cantu D."/>
        </authorList>
    </citation>
    <scope>NUCLEOTIDE SEQUENCE [LARGE SCALE GENOMIC DNA]</scope>
    <source>
        <strain evidence="8">UCR-EL1</strain>
    </source>
</reference>
<keyword evidence="8" id="KW-1185">Reference proteome</keyword>
<accession>M7TR64</accession>
<evidence type="ECO:0000256" key="3">
    <source>
        <dbReference type="ARBA" id="ARBA00025147"/>
    </source>
</evidence>
<proteinExistence type="inferred from homology"/>
<dbReference type="Gene3D" id="1.25.10.10">
    <property type="entry name" value="Leucine-rich Repeat Variant"/>
    <property type="match status" value="4"/>
</dbReference>
<dbReference type="Pfam" id="PF19273">
    <property type="entry name" value="Exportin-5"/>
    <property type="match status" value="2"/>
</dbReference>
<evidence type="ECO:0000259" key="6">
    <source>
        <dbReference type="PROSITE" id="PS50166"/>
    </source>
</evidence>
<evidence type="ECO:0000256" key="4">
    <source>
        <dbReference type="SAM" id="Coils"/>
    </source>
</evidence>
<dbReference type="InterPro" id="IPR045065">
    <property type="entry name" value="XPO1/5"/>
</dbReference>
<dbReference type="eggNOG" id="KOG2020">
    <property type="taxonomic scope" value="Eukaryota"/>
</dbReference>
<protein>
    <submittedName>
        <fullName evidence="7">Putative nuclear import and export protein</fullName>
    </submittedName>
</protein>
<keyword evidence="4" id="KW-0175">Coiled coil</keyword>
<feature type="domain" description="Importin N-terminal" evidence="6">
    <location>
        <begin position="48"/>
        <end position="115"/>
    </location>
</feature>
<dbReference type="GO" id="GO:0003723">
    <property type="term" value="F:RNA binding"/>
    <property type="evidence" value="ECO:0007669"/>
    <property type="project" value="TreeGrafter"/>
</dbReference>
<feature type="compositionally biased region" description="Low complexity" evidence="5">
    <location>
        <begin position="967"/>
        <end position="986"/>
    </location>
</feature>
<feature type="region of interest" description="Disordered" evidence="5">
    <location>
        <begin position="909"/>
        <end position="986"/>
    </location>
</feature>
<dbReference type="SMART" id="SM00913">
    <property type="entry name" value="IBN_N"/>
    <property type="match status" value="1"/>
</dbReference>
<dbReference type="InterPro" id="IPR045478">
    <property type="entry name" value="Exportin-5_C"/>
</dbReference>
<keyword evidence="2" id="KW-0819">tRNA processing</keyword>
<dbReference type="PANTHER" id="PTHR11223">
    <property type="entry name" value="EXPORTIN 1/5"/>
    <property type="match status" value="1"/>
</dbReference>
<dbReference type="EMBL" id="KB706128">
    <property type="protein sequence ID" value="EMR69125.1"/>
    <property type="molecule type" value="Genomic_DNA"/>
</dbReference>
<dbReference type="GO" id="GO:0005049">
    <property type="term" value="F:nuclear export signal receptor activity"/>
    <property type="evidence" value="ECO:0007669"/>
    <property type="project" value="InterPro"/>
</dbReference>
<evidence type="ECO:0000256" key="1">
    <source>
        <dbReference type="ARBA" id="ARBA00009466"/>
    </source>
</evidence>
<comment type="function">
    <text evidence="3">tRNA nucleus export receptor which facilitates tRNA translocation across the nuclear pore complex. Involved in pre-tRNA splicing, probably by affecting the interaction of pre-tRNA with splicing endonuclease.</text>
</comment>
<comment type="similarity">
    <text evidence="1">Belongs to the exportin family.</text>
</comment>
<dbReference type="InterPro" id="IPR013598">
    <property type="entry name" value="Exportin-1/Importin-b-like"/>
</dbReference>
<dbReference type="OrthoDB" id="2215036at2759"/>
<dbReference type="PROSITE" id="PS50166">
    <property type="entry name" value="IMPORTIN_B_NT"/>
    <property type="match status" value="1"/>
</dbReference>
<organism evidence="7 8">
    <name type="scientific">Eutypa lata (strain UCR-EL1)</name>
    <name type="common">Grapevine dieback disease fungus</name>
    <name type="synonym">Eutypa armeniacae</name>
    <dbReference type="NCBI Taxonomy" id="1287681"/>
    <lineage>
        <taxon>Eukaryota</taxon>
        <taxon>Fungi</taxon>
        <taxon>Dikarya</taxon>
        <taxon>Ascomycota</taxon>
        <taxon>Pezizomycotina</taxon>
        <taxon>Sordariomycetes</taxon>
        <taxon>Xylariomycetidae</taxon>
        <taxon>Xylariales</taxon>
        <taxon>Diatrypaceae</taxon>
        <taxon>Eutypa</taxon>
    </lineage>
</organism>
<dbReference type="GO" id="GO:0005737">
    <property type="term" value="C:cytoplasm"/>
    <property type="evidence" value="ECO:0007669"/>
    <property type="project" value="TreeGrafter"/>
</dbReference>
<dbReference type="PANTHER" id="PTHR11223:SF3">
    <property type="entry name" value="EXPORTIN-5"/>
    <property type="match status" value="1"/>
</dbReference>
<dbReference type="SUPFAM" id="SSF48371">
    <property type="entry name" value="ARM repeat"/>
    <property type="match status" value="1"/>
</dbReference>
<dbReference type="GO" id="GO:0005634">
    <property type="term" value="C:nucleus"/>
    <property type="evidence" value="ECO:0007669"/>
    <property type="project" value="TreeGrafter"/>
</dbReference>
<dbReference type="STRING" id="1287681.M7TR64"/>
<name>M7TR64_EUTLA</name>
<dbReference type="InterPro" id="IPR016024">
    <property type="entry name" value="ARM-type_fold"/>
</dbReference>
<dbReference type="GO" id="GO:0006611">
    <property type="term" value="P:protein export from nucleus"/>
    <property type="evidence" value="ECO:0007669"/>
    <property type="project" value="InterPro"/>
</dbReference>
<feature type="compositionally biased region" description="Low complexity" evidence="5">
    <location>
        <begin position="909"/>
        <end position="930"/>
    </location>
</feature>